<dbReference type="STRING" id="1514904.SU32_12660"/>
<dbReference type="Proteomes" id="UP000038011">
    <property type="component" value="Unassembled WGS sequence"/>
</dbReference>
<gene>
    <name evidence="4" type="ORF">SU32_12660</name>
</gene>
<protein>
    <submittedName>
        <fullName evidence="4">Methylase</fullName>
    </submittedName>
</protein>
<feature type="region of interest" description="Disordered" evidence="2">
    <location>
        <begin position="1"/>
        <end position="20"/>
    </location>
</feature>
<dbReference type="InterPro" id="IPR026741">
    <property type="entry name" value="SNO"/>
</dbReference>
<evidence type="ECO:0000256" key="2">
    <source>
        <dbReference type="SAM" id="MobiDB-lite"/>
    </source>
</evidence>
<sequence>MLAQKLTTQNTTDDEPTQSSASKILAAAQQLTKHLEAGRVLDAKLLRKAMQDAYQASDADGAWIWKEAYEAAEIAQIMMMQRYGFAMEKSVAHPRAFLTMIEKLAGLIPTQTRRSDDMVALQQFSTPLPLAAIVAQAACFQDDDVVLEPSAGTGMLAVFAALKGCQLHLNELSDLRRALLCNIFDRATVTDYDAASIDDRLSRSVAPSLILMNPPFSVAKHVDGKHKSATADHVLSALSRLQTGGRLVAITGSNFNPATKGFRTAFERIADQATIALSAPIAGSVFARHGTSVETRLTVIDKRKAGQNCEINSKAFFPFMENLDKLAELVFQEIPPRLERVTVAEPASTPNSILSIRDAARSQVRQIAAKASEHPFDSAESITLDYEAQATAKSASTASQDSNVYEAYSLQAIKIPGAAEHPTKLVQSAAMASVVPPLPKHRPKLLKTVLDDGVLSGPQLESVIYAGDAHNTHLKGWFKSSEIAGSLQAANKEDEGAFRLRRGWFLGDGTGCGKGRQVAGIIMDNWLHGRKRAVWVSKSDKLLEDAKRDWMALGGRESDIVPLAKFKQGKEIKLAQGILFVTYATLRSAEREGKAARLDQVVDWLGSDFDGVIAFDEGHAMANAASQKGERGDTKASQQGLAGLALQNRVPDARVLYVSATGATIVSNLAYASRLGLWATGDFAFKTRSEFVTSMEAGGIAAMEIISRDLKALGLYLARSLSYEGVEYEMLVHDLTPQQVEIYDSYADAFQIIHNNLEKALEASGISTEDGCLNSQAKSAARSAFESNKQRFFNHLITAMKCPSIIKAVEADLEAGHSVVIQVVSTSEALMERRLAEIPASEWADLHVDVTPREYVMDYLMHSFPTQLFEPYTDEDGNLRSRPAVDSAGNPIICREAERRRDALMEHLGLLAPVQGALDQILWHFSTDQVAEVTGRKRRIVRDEDGRLSVENRPGSSNIGETLAFMDDTKRILVFSDAGGTGRSYHADLNAKNQRLRVHYLLEPGWKADNAIQGLGRTNRTNQAQPPLFRPTATNVKGEKRFLSTIARRLDTLGAITKGQRETGGQNMFRAEDNLESKYAKAALRQFFYKLRAGKIDACSYTRFQEMTGLTLDDDDGSIKENLPPIQQFLNRCLALRIDMQDAIFEAFTGFLKTLIDDARKAGTLDVGLETLRAEKFEIIERRVIFEDPKTGSETTALTIERTDRNHPLTLSKVKHYASQIDNAALYWNKASKRAALCLNAPAYMDEDGVPIPRFELVRPMGSDLFDMTEFMKSNWEECTDERFEMLWQEEVDNVPDFSTSMITMICGLLLPIWDRLPSDNMRIYRLETSSQERVLGRLITQDQLINVYNRLGLDCKLDLSPENVVKAVMDQRFSLTLLSGTSLRRSLVMGQNRLELTGFNPSKAADLKRMGCFTEIIQWRTRLFVPLADMSVLARILEDDPVGSQAQQKAEAA</sequence>
<comment type="similarity">
    <text evidence="1">Belongs to the SBNO family.</text>
</comment>
<evidence type="ECO:0000259" key="3">
    <source>
        <dbReference type="PROSITE" id="PS51192"/>
    </source>
</evidence>
<feature type="domain" description="Helicase ATP-binding" evidence="3">
    <location>
        <begin position="495"/>
        <end position="661"/>
    </location>
</feature>
<keyword evidence="4" id="KW-0808">Transferase</keyword>
<dbReference type="InterPro" id="IPR027417">
    <property type="entry name" value="P-loop_NTPase"/>
</dbReference>
<dbReference type="SUPFAM" id="SSF53335">
    <property type="entry name" value="S-adenosyl-L-methionine-dependent methyltransferases"/>
    <property type="match status" value="1"/>
</dbReference>
<dbReference type="InterPro" id="IPR026937">
    <property type="entry name" value="SBNO_Helicase_C_dom"/>
</dbReference>
<accession>A0A0N0E733</accession>
<dbReference type="Gene3D" id="3.40.50.300">
    <property type="entry name" value="P-loop containing nucleotide triphosphate hydrolases"/>
    <property type="match status" value="1"/>
</dbReference>
<evidence type="ECO:0000313" key="4">
    <source>
        <dbReference type="EMBL" id="KPB00662.1"/>
    </source>
</evidence>
<proteinExistence type="inferred from homology"/>
<organism evidence="4 5">
    <name type="scientific">Ahrensia marina</name>
    <dbReference type="NCBI Taxonomy" id="1514904"/>
    <lineage>
        <taxon>Bacteria</taxon>
        <taxon>Pseudomonadati</taxon>
        <taxon>Pseudomonadota</taxon>
        <taxon>Alphaproteobacteria</taxon>
        <taxon>Hyphomicrobiales</taxon>
        <taxon>Ahrensiaceae</taxon>
        <taxon>Ahrensia</taxon>
    </lineage>
</organism>
<name>A0A0N0E733_9HYPH</name>
<comment type="caution">
    <text evidence="4">The sequence shown here is derived from an EMBL/GenBank/DDBJ whole genome shotgun (WGS) entry which is preliminary data.</text>
</comment>
<dbReference type="Pfam" id="PF13871">
    <property type="entry name" value="Helicase_C_4"/>
    <property type="match status" value="1"/>
</dbReference>
<dbReference type="PANTHER" id="PTHR12706:SF30">
    <property type="entry name" value="PROTEIN STRAWBERRY NOTCH-RELATED"/>
    <property type="match status" value="1"/>
</dbReference>
<dbReference type="PANTHER" id="PTHR12706">
    <property type="entry name" value="STRAWBERRY NOTCH-RELATED"/>
    <property type="match status" value="1"/>
</dbReference>
<dbReference type="InterPro" id="IPR029063">
    <property type="entry name" value="SAM-dependent_MTases_sf"/>
</dbReference>
<dbReference type="InterPro" id="IPR014001">
    <property type="entry name" value="Helicase_ATP-bd"/>
</dbReference>
<evidence type="ECO:0000256" key="1">
    <source>
        <dbReference type="ARBA" id="ARBA00006992"/>
    </source>
</evidence>
<dbReference type="Gene3D" id="3.40.50.150">
    <property type="entry name" value="Vaccinia Virus protein VP39"/>
    <property type="match status" value="1"/>
</dbReference>
<reference evidence="4 5" key="1">
    <citation type="submission" date="2015-01" db="EMBL/GenBank/DDBJ databases">
        <title>Ahrensia donghaiensis sp. nov., a novel dimethylsulphoniopropionate-cleavage bacterium isolated from seawater and emended descriptions of the genus Ahrensia and Ahrensia kielensis.</title>
        <authorList>
            <person name="Liu J."/>
        </authorList>
    </citation>
    <scope>NUCLEOTIDE SEQUENCE [LARGE SCALE GENOMIC DNA]</scope>
    <source>
        <strain evidence="4 5">LZD062</strain>
    </source>
</reference>
<dbReference type="SUPFAM" id="SSF52540">
    <property type="entry name" value="P-loop containing nucleoside triphosphate hydrolases"/>
    <property type="match status" value="1"/>
</dbReference>
<keyword evidence="4" id="KW-0489">Methyltransferase</keyword>
<dbReference type="EMBL" id="JXMU01000018">
    <property type="protein sequence ID" value="KPB00662.1"/>
    <property type="molecule type" value="Genomic_DNA"/>
</dbReference>
<dbReference type="GO" id="GO:0032259">
    <property type="term" value="P:methylation"/>
    <property type="evidence" value="ECO:0007669"/>
    <property type="project" value="UniProtKB-KW"/>
</dbReference>
<evidence type="ECO:0000313" key="5">
    <source>
        <dbReference type="Proteomes" id="UP000038011"/>
    </source>
</evidence>
<dbReference type="GO" id="GO:0008168">
    <property type="term" value="F:methyltransferase activity"/>
    <property type="evidence" value="ECO:0007669"/>
    <property type="project" value="UniProtKB-KW"/>
</dbReference>
<dbReference type="RefSeq" id="WP_053999739.1">
    <property type="nucleotide sequence ID" value="NZ_JXMU01000018.1"/>
</dbReference>
<dbReference type="InterPro" id="IPR039187">
    <property type="entry name" value="SNO_AAA"/>
</dbReference>
<dbReference type="PATRIC" id="fig|1514904.3.peg.1384"/>
<dbReference type="Pfam" id="PF13872">
    <property type="entry name" value="AAA_34"/>
    <property type="match status" value="1"/>
</dbReference>
<dbReference type="PROSITE" id="PS51192">
    <property type="entry name" value="HELICASE_ATP_BIND_1"/>
    <property type="match status" value="1"/>
</dbReference>
<keyword evidence="5" id="KW-1185">Reference proteome</keyword>
<dbReference type="GO" id="GO:0006355">
    <property type="term" value="P:regulation of DNA-templated transcription"/>
    <property type="evidence" value="ECO:0007669"/>
    <property type="project" value="InterPro"/>
</dbReference>
<dbReference type="OrthoDB" id="270332at2"/>